<name>A0ABR9AXK0_9BACL</name>
<evidence type="ECO:0000313" key="2">
    <source>
        <dbReference type="Proteomes" id="UP000634529"/>
    </source>
</evidence>
<reference evidence="1 2" key="1">
    <citation type="submission" date="2020-09" db="EMBL/GenBank/DDBJ databases">
        <title>Paenibacillus sp. CAU 1523 isolated from sand of Haeundae Beach.</title>
        <authorList>
            <person name="Kim W."/>
        </authorList>
    </citation>
    <scope>NUCLEOTIDE SEQUENCE [LARGE SCALE GENOMIC DNA]</scope>
    <source>
        <strain evidence="1 2">CAU 1523</strain>
    </source>
</reference>
<sequence>MDQYKFNAERNKMIVNAIVDGYRDYIEHRKDRKVKMKISSAFSWTKGNFIESKIAEECMAHGFTYKKAKAGLTWDYLQFIHEDSKLVFLIKNAAYFNEDCFSQAKLPNHSEKHGPRRTYLHELSKINEVLTFSPLQRSSRIRKESERVEQLALWVSHDQVRMDLETFKSSYTQFHILTYALDDAYQVSEIMHYLPNPHDNIAYLVDDLSGFILGAELTDEEREVIAPEMNEDIMDPAAFDIGIFEDEQHIHK</sequence>
<comment type="caution">
    <text evidence="1">The sequence shown here is derived from an EMBL/GenBank/DDBJ whole genome shotgun (WGS) entry which is preliminary data.</text>
</comment>
<dbReference type="Proteomes" id="UP000634529">
    <property type="component" value="Unassembled WGS sequence"/>
</dbReference>
<proteinExistence type="predicted"/>
<accession>A0ABR9AXK0</accession>
<evidence type="ECO:0000313" key="1">
    <source>
        <dbReference type="EMBL" id="MBD8497917.1"/>
    </source>
</evidence>
<dbReference type="RefSeq" id="WP_192024334.1">
    <property type="nucleotide sequence ID" value="NZ_JACYTN010000003.1"/>
</dbReference>
<keyword evidence="2" id="KW-1185">Reference proteome</keyword>
<protein>
    <submittedName>
        <fullName evidence="1">Uncharacterized protein</fullName>
    </submittedName>
</protein>
<organism evidence="1 2">
    <name type="scientific">Paenibacillus arenosi</name>
    <dbReference type="NCBI Taxonomy" id="2774142"/>
    <lineage>
        <taxon>Bacteria</taxon>
        <taxon>Bacillati</taxon>
        <taxon>Bacillota</taxon>
        <taxon>Bacilli</taxon>
        <taxon>Bacillales</taxon>
        <taxon>Paenibacillaceae</taxon>
        <taxon>Paenibacillus</taxon>
    </lineage>
</organism>
<dbReference type="EMBL" id="JACYTN010000003">
    <property type="protein sequence ID" value="MBD8497917.1"/>
    <property type="molecule type" value="Genomic_DNA"/>
</dbReference>
<gene>
    <name evidence="1" type="ORF">IFO66_06305</name>
</gene>